<comment type="caution">
    <text evidence="9">The sequence shown here is derived from an EMBL/GenBank/DDBJ whole genome shotgun (WGS) entry which is preliminary data.</text>
</comment>
<proteinExistence type="inferred from homology"/>
<dbReference type="InterPro" id="IPR035906">
    <property type="entry name" value="MetI-like_sf"/>
</dbReference>
<dbReference type="Gene3D" id="1.10.3720.10">
    <property type="entry name" value="MetI-like"/>
    <property type="match status" value="1"/>
</dbReference>
<accession>A0A174R1G5</accession>
<evidence type="ECO:0000313" key="12">
    <source>
        <dbReference type="Proteomes" id="UP001055091"/>
    </source>
</evidence>
<sequence>MTRYIGKRLLLMIPVVLSVAVIIFTIMYFVPGDPAEIILGVTATQEELEACRESLGLNQPYLIRLGKFLEDLFLHFDFGTSYIDGTSVRTNIINRLPNTLIISLGSMLVAMVLGVSLGINAAIHQNGIADRISMLIALVGISMPGFWLALMLVLLFALKLNWLPSYGTGGIKYFILPWIAAALPEMARLARQSRSSMLEVIHSDYITTALAKGVKKRDVILRHALPNALIPIITVFGGGLAHGMGGALIIESVFSIPGLGLYIVNSINNRDYPSVQGTIVFFSILFSIIMLLVDLAYAAVDPRIKAAFSRSSVGHRKVG</sequence>
<dbReference type="EMBL" id="BQNJ01000001">
    <property type="protein sequence ID" value="GKG99368.1"/>
    <property type="molecule type" value="Genomic_DNA"/>
</dbReference>
<organism evidence="9 12">
    <name type="scientific">Hungatella hathewayi</name>
    <dbReference type="NCBI Taxonomy" id="154046"/>
    <lineage>
        <taxon>Bacteria</taxon>
        <taxon>Bacillati</taxon>
        <taxon>Bacillota</taxon>
        <taxon>Clostridia</taxon>
        <taxon>Lachnospirales</taxon>
        <taxon>Lachnospiraceae</taxon>
        <taxon>Hungatella</taxon>
    </lineage>
</organism>
<dbReference type="RefSeq" id="WP_055649910.1">
    <property type="nucleotide sequence ID" value="NZ_BQNJ01000001.1"/>
</dbReference>
<dbReference type="Pfam" id="PF00528">
    <property type="entry name" value="BPD_transp_1"/>
    <property type="match status" value="1"/>
</dbReference>
<evidence type="ECO:0000313" key="10">
    <source>
        <dbReference type="EMBL" id="MUB65155.1"/>
    </source>
</evidence>
<evidence type="ECO:0000256" key="4">
    <source>
        <dbReference type="ARBA" id="ARBA00022692"/>
    </source>
</evidence>
<dbReference type="PROSITE" id="PS50928">
    <property type="entry name" value="ABC_TM1"/>
    <property type="match status" value="1"/>
</dbReference>
<dbReference type="Proteomes" id="UP001055091">
    <property type="component" value="Unassembled WGS sequence"/>
</dbReference>
<protein>
    <submittedName>
        <fullName evidence="10">ABC transporter permease subunit</fullName>
    </submittedName>
    <submittedName>
        <fullName evidence="9">Peptide ABC transporter permease</fullName>
    </submittedName>
</protein>
<evidence type="ECO:0000256" key="5">
    <source>
        <dbReference type="ARBA" id="ARBA00022989"/>
    </source>
</evidence>
<feature type="transmembrane region" description="Helical" evidence="7">
    <location>
        <begin position="279"/>
        <end position="300"/>
    </location>
</feature>
<dbReference type="PANTHER" id="PTHR43163:SF6">
    <property type="entry name" value="DIPEPTIDE TRANSPORT SYSTEM PERMEASE PROTEIN DPPB-RELATED"/>
    <property type="match status" value="1"/>
</dbReference>
<evidence type="ECO:0000256" key="3">
    <source>
        <dbReference type="ARBA" id="ARBA00022475"/>
    </source>
</evidence>
<feature type="domain" description="ABC transmembrane type-1" evidence="8">
    <location>
        <begin position="96"/>
        <end position="297"/>
    </location>
</feature>
<comment type="subcellular location">
    <subcellularLocation>
        <location evidence="1 7">Cell membrane</location>
        <topology evidence="1 7">Multi-pass membrane protein</topology>
    </subcellularLocation>
</comment>
<dbReference type="Proteomes" id="UP000434223">
    <property type="component" value="Unassembled WGS sequence"/>
</dbReference>
<feature type="transmembrane region" description="Helical" evidence="7">
    <location>
        <begin position="170"/>
        <end position="187"/>
    </location>
</feature>
<dbReference type="PANTHER" id="PTHR43163">
    <property type="entry name" value="DIPEPTIDE TRANSPORT SYSTEM PERMEASE PROTEIN DPPB-RELATED"/>
    <property type="match status" value="1"/>
</dbReference>
<keyword evidence="5 7" id="KW-1133">Transmembrane helix</keyword>
<dbReference type="SUPFAM" id="SSF161098">
    <property type="entry name" value="MetI-like"/>
    <property type="match status" value="1"/>
</dbReference>
<evidence type="ECO:0000259" key="8">
    <source>
        <dbReference type="PROSITE" id="PS50928"/>
    </source>
</evidence>
<dbReference type="GO" id="GO:0005886">
    <property type="term" value="C:plasma membrane"/>
    <property type="evidence" value="ECO:0007669"/>
    <property type="project" value="UniProtKB-SubCell"/>
</dbReference>
<dbReference type="OrthoDB" id="9773221at2"/>
<gene>
    <name evidence="9" type="ORF">CE91St55_13500</name>
    <name evidence="10" type="ORF">GNE07_19230</name>
</gene>
<keyword evidence="6 7" id="KW-0472">Membrane</keyword>
<evidence type="ECO:0000256" key="1">
    <source>
        <dbReference type="ARBA" id="ARBA00004651"/>
    </source>
</evidence>
<dbReference type="CDD" id="cd06261">
    <property type="entry name" value="TM_PBP2"/>
    <property type="match status" value="1"/>
</dbReference>
<keyword evidence="2 7" id="KW-0813">Transport</keyword>
<evidence type="ECO:0000256" key="6">
    <source>
        <dbReference type="ARBA" id="ARBA00023136"/>
    </source>
</evidence>
<keyword evidence="3" id="KW-1003">Cell membrane</keyword>
<feature type="transmembrane region" description="Helical" evidence="7">
    <location>
        <begin position="135"/>
        <end position="158"/>
    </location>
</feature>
<comment type="similarity">
    <text evidence="7">Belongs to the binding-protein-dependent transport system permease family.</text>
</comment>
<evidence type="ECO:0000313" key="9">
    <source>
        <dbReference type="EMBL" id="GKG99368.1"/>
    </source>
</evidence>
<keyword evidence="4 7" id="KW-0812">Transmembrane</keyword>
<name>A0A174R1G5_9FIRM</name>
<feature type="transmembrane region" description="Helical" evidence="7">
    <location>
        <begin position="9"/>
        <end position="30"/>
    </location>
</feature>
<reference evidence="9" key="2">
    <citation type="submission" date="2022-01" db="EMBL/GenBank/DDBJ databases">
        <title>Novel bile acid biosynthetic pathways are enriched in the microbiome of centenarians.</title>
        <authorList>
            <person name="Sato Y."/>
            <person name="Atarashi K."/>
            <person name="Plichta R.D."/>
            <person name="Arai Y."/>
            <person name="Sasajima S."/>
            <person name="Kearney M.S."/>
            <person name="Suda W."/>
            <person name="Takeshita K."/>
            <person name="Sasaki T."/>
            <person name="Okamoto S."/>
            <person name="Skelly N.A."/>
            <person name="Okamura Y."/>
            <person name="Vlamakis H."/>
            <person name="Li Y."/>
            <person name="Tanoue T."/>
            <person name="Takei H."/>
            <person name="Nittono H."/>
            <person name="Narushima S."/>
            <person name="Irie J."/>
            <person name="Itoh H."/>
            <person name="Moriya K."/>
            <person name="Sugiura Y."/>
            <person name="Suematsu M."/>
            <person name="Moritoki N."/>
            <person name="Shibata S."/>
            <person name="Littman R.D."/>
            <person name="Fischbach A.M."/>
            <person name="Uwamino Y."/>
            <person name="Inoue T."/>
            <person name="Honda A."/>
            <person name="Hattori M."/>
            <person name="Murai T."/>
            <person name="Xavier J.R."/>
            <person name="Hirose N."/>
            <person name="Honda K."/>
        </authorList>
    </citation>
    <scope>NUCLEOTIDE SEQUENCE</scope>
    <source>
        <strain evidence="9">CE91-St55</strain>
    </source>
</reference>
<evidence type="ECO:0000313" key="11">
    <source>
        <dbReference type="Proteomes" id="UP000434223"/>
    </source>
</evidence>
<feature type="transmembrane region" description="Helical" evidence="7">
    <location>
        <begin position="225"/>
        <end position="250"/>
    </location>
</feature>
<dbReference type="EMBL" id="WNME01000013">
    <property type="protein sequence ID" value="MUB65155.1"/>
    <property type="molecule type" value="Genomic_DNA"/>
</dbReference>
<dbReference type="InterPro" id="IPR045621">
    <property type="entry name" value="BPD_transp_1_N"/>
</dbReference>
<reference evidence="10 11" key="1">
    <citation type="submission" date="2019-09" db="EMBL/GenBank/DDBJ databases">
        <title>Draft genome sequencing of Hungatella hathewayi 123Y-2.</title>
        <authorList>
            <person name="Lv Q."/>
            <person name="Li S."/>
        </authorList>
    </citation>
    <scope>NUCLEOTIDE SEQUENCE [LARGE SCALE GENOMIC DNA]</scope>
    <source>
        <strain evidence="10 11">123Y-2</strain>
    </source>
</reference>
<dbReference type="InterPro" id="IPR000515">
    <property type="entry name" value="MetI-like"/>
</dbReference>
<dbReference type="Pfam" id="PF19300">
    <property type="entry name" value="BPD_transp_1_N"/>
    <property type="match status" value="1"/>
</dbReference>
<evidence type="ECO:0000256" key="7">
    <source>
        <dbReference type="RuleBase" id="RU363032"/>
    </source>
</evidence>
<feature type="transmembrane region" description="Helical" evidence="7">
    <location>
        <begin position="100"/>
        <end position="123"/>
    </location>
</feature>
<dbReference type="GO" id="GO:0055085">
    <property type="term" value="P:transmembrane transport"/>
    <property type="evidence" value="ECO:0007669"/>
    <property type="project" value="InterPro"/>
</dbReference>
<evidence type="ECO:0000256" key="2">
    <source>
        <dbReference type="ARBA" id="ARBA00022448"/>
    </source>
</evidence>
<dbReference type="AlphaFoldDB" id="A0A174R1G5"/>